<feature type="region of interest" description="Disordered" evidence="2">
    <location>
        <begin position="138"/>
        <end position="163"/>
    </location>
</feature>
<gene>
    <name evidence="3" type="ORF">BD324DRAFT_647745</name>
</gene>
<dbReference type="AlphaFoldDB" id="A0A1Y1US74"/>
<dbReference type="InParanoid" id="A0A1Y1US74"/>
<evidence type="ECO:0000256" key="2">
    <source>
        <dbReference type="SAM" id="MobiDB-lite"/>
    </source>
</evidence>
<proteinExistence type="predicted"/>
<keyword evidence="4" id="KW-1185">Reference proteome</keyword>
<dbReference type="GeneID" id="33559521"/>
<sequence>MSLEENHRDTEHHHHHDRHAHAHGHAQGHGHHHGHGHSHGHGVDNWSGEDYLQFPGMKETALKSHESVLHTLQGADITPEQVSTMSLIEIGCGAGAVTKLYAESFASVHAIDTSTSMLLAFSDRLPPKTTYSLHALSEDSPKDFQDGKEMFSPTKSEQERKLAPPRARFDIAVANLVLHHVDNLDGFMAGVVGLLNQGGWFVITEFAKNEDEGGHDHAHHHGGHSNAHDDELERGKKLEGGSVNAPNHFHAAFSVDSITDFLKKYGFTDVHAEIRGKLPVWEDPAKYPSCLIARGRKP</sequence>
<keyword evidence="3" id="KW-0489">Methyltransferase</keyword>
<dbReference type="EMBL" id="NBSH01000001">
    <property type="protein sequence ID" value="ORX40839.1"/>
    <property type="molecule type" value="Genomic_DNA"/>
</dbReference>
<dbReference type="PANTHER" id="PTHR43861">
    <property type="entry name" value="TRANS-ACONITATE 2-METHYLTRANSFERASE-RELATED"/>
    <property type="match status" value="1"/>
</dbReference>
<evidence type="ECO:0000256" key="1">
    <source>
        <dbReference type="ARBA" id="ARBA00022679"/>
    </source>
</evidence>
<dbReference type="Gene3D" id="3.40.50.150">
    <property type="entry name" value="Vaccinia Virus protein VP39"/>
    <property type="match status" value="1"/>
</dbReference>
<comment type="caution">
    <text evidence="3">The sequence shown here is derived from an EMBL/GenBank/DDBJ whole genome shotgun (WGS) entry which is preliminary data.</text>
</comment>
<reference evidence="3 4" key="1">
    <citation type="submission" date="2017-03" db="EMBL/GenBank/DDBJ databases">
        <title>Widespread Adenine N6-methylation of Active Genes in Fungi.</title>
        <authorList>
            <consortium name="DOE Joint Genome Institute"/>
            <person name="Mondo S.J."/>
            <person name="Dannebaum R.O."/>
            <person name="Kuo R.C."/>
            <person name="Louie K.B."/>
            <person name="Bewick A.J."/>
            <person name="Labutti K."/>
            <person name="Haridas S."/>
            <person name="Kuo A."/>
            <person name="Salamov A."/>
            <person name="Ahrendt S.R."/>
            <person name="Lau R."/>
            <person name="Bowen B.P."/>
            <person name="Lipzen A."/>
            <person name="Sullivan W."/>
            <person name="Andreopoulos W.B."/>
            <person name="Clum A."/>
            <person name="Lindquist E."/>
            <person name="Daum C."/>
            <person name="Northen T.R."/>
            <person name="Ramamoorthy G."/>
            <person name="Schmitz R.J."/>
            <person name="Gryganskyi A."/>
            <person name="Culley D."/>
            <person name="Magnuson J."/>
            <person name="James T.Y."/>
            <person name="O'Malley M.A."/>
            <person name="Stajich J.E."/>
            <person name="Spatafora J.W."/>
            <person name="Visel A."/>
            <person name="Grigoriev I.V."/>
        </authorList>
    </citation>
    <scope>NUCLEOTIDE SEQUENCE [LARGE SCALE GENOMIC DNA]</scope>
    <source>
        <strain evidence="3 4">NRRL Y-17943</strain>
    </source>
</reference>
<evidence type="ECO:0000313" key="3">
    <source>
        <dbReference type="EMBL" id="ORX40839.1"/>
    </source>
</evidence>
<feature type="region of interest" description="Disordered" evidence="2">
    <location>
        <begin position="1"/>
        <end position="47"/>
    </location>
</feature>
<keyword evidence="1 3" id="KW-0808">Transferase</keyword>
<dbReference type="Pfam" id="PF13489">
    <property type="entry name" value="Methyltransf_23"/>
    <property type="match status" value="1"/>
</dbReference>
<dbReference type="PANTHER" id="PTHR43861:SF3">
    <property type="entry name" value="PUTATIVE (AFU_ORTHOLOGUE AFUA_2G14390)-RELATED"/>
    <property type="match status" value="1"/>
</dbReference>
<protein>
    <submittedName>
        <fullName evidence="3">S-adenosyl-L-methionine-dependent methyltransferase</fullName>
    </submittedName>
</protein>
<dbReference type="OrthoDB" id="3647at2759"/>
<dbReference type="RefSeq" id="XP_021874518.1">
    <property type="nucleotide sequence ID" value="XM_022017712.1"/>
</dbReference>
<evidence type="ECO:0000313" key="4">
    <source>
        <dbReference type="Proteomes" id="UP000193218"/>
    </source>
</evidence>
<feature type="region of interest" description="Disordered" evidence="2">
    <location>
        <begin position="211"/>
        <end position="232"/>
    </location>
</feature>
<feature type="compositionally biased region" description="Basic residues" evidence="2">
    <location>
        <begin position="13"/>
        <end position="40"/>
    </location>
</feature>
<feature type="compositionally biased region" description="Basic and acidic residues" evidence="2">
    <location>
        <begin position="138"/>
        <end position="149"/>
    </location>
</feature>
<dbReference type="SUPFAM" id="SSF53335">
    <property type="entry name" value="S-adenosyl-L-methionine-dependent methyltransferases"/>
    <property type="match status" value="1"/>
</dbReference>
<name>A0A1Y1US74_9TREE</name>
<dbReference type="InterPro" id="IPR029063">
    <property type="entry name" value="SAM-dependent_MTases_sf"/>
</dbReference>
<dbReference type="Proteomes" id="UP000193218">
    <property type="component" value="Unassembled WGS sequence"/>
</dbReference>
<feature type="compositionally biased region" description="Basic and acidic residues" evidence="2">
    <location>
        <begin position="1"/>
        <end position="12"/>
    </location>
</feature>
<accession>A0A1Y1US74</accession>
<dbReference type="GO" id="GO:0032259">
    <property type="term" value="P:methylation"/>
    <property type="evidence" value="ECO:0007669"/>
    <property type="project" value="UniProtKB-KW"/>
</dbReference>
<dbReference type="GO" id="GO:0008168">
    <property type="term" value="F:methyltransferase activity"/>
    <property type="evidence" value="ECO:0007669"/>
    <property type="project" value="UniProtKB-KW"/>
</dbReference>
<organism evidence="3 4">
    <name type="scientific">Kockovaella imperatae</name>
    <dbReference type="NCBI Taxonomy" id="4999"/>
    <lineage>
        <taxon>Eukaryota</taxon>
        <taxon>Fungi</taxon>
        <taxon>Dikarya</taxon>
        <taxon>Basidiomycota</taxon>
        <taxon>Agaricomycotina</taxon>
        <taxon>Tremellomycetes</taxon>
        <taxon>Tremellales</taxon>
        <taxon>Cuniculitremaceae</taxon>
        <taxon>Kockovaella</taxon>
    </lineage>
</organism>